<name>A0A062U2K2_9PROT</name>
<accession>A0A062U2K2</accession>
<proteinExistence type="predicted"/>
<gene>
    <name evidence="1" type="ORF">HY3_14715</name>
</gene>
<dbReference type="Proteomes" id="UP000249123">
    <property type="component" value="Unassembled WGS sequence"/>
</dbReference>
<dbReference type="AlphaFoldDB" id="A0A062U2K2"/>
<protein>
    <submittedName>
        <fullName evidence="1">Uncharacterized protein</fullName>
    </submittedName>
</protein>
<keyword evidence="2" id="KW-1185">Reference proteome</keyword>
<sequence>MRLRPKSRKIGQSAAMVPNKSLQGQGVARNRGTPPLKIMVPETAA</sequence>
<evidence type="ECO:0000313" key="2">
    <source>
        <dbReference type="Proteomes" id="UP000249123"/>
    </source>
</evidence>
<organism evidence="1 2">
    <name type="scientific">Hyphomonas pacifica</name>
    <dbReference type="NCBI Taxonomy" id="1280941"/>
    <lineage>
        <taxon>Bacteria</taxon>
        <taxon>Pseudomonadati</taxon>
        <taxon>Pseudomonadota</taxon>
        <taxon>Alphaproteobacteria</taxon>
        <taxon>Hyphomonadales</taxon>
        <taxon>Hyphomonadaceae</taxon>
        <taxon>Hyphomonas</taxon>
    </lineage>
</organism>
<dbReference type="EMBL" id="AWFB01000030">
    <property type="protein sequence ID" value="RAN32672.1"/>
    <property type="molecule type" value="Genomic_DNA"/>
</dbReference>
<comment type="caution">
    <text evidence="1">The sequence shown here is derived from an EMBL/GenBank/DDBJ whole genome shotgun (WGS) entry which is preliminary data.</text>
</comment>
<evidence type="ECO:0000313" key="1">
    <source>
        <dbReference type="EMBL" id="RAN32672.1"/>
    </source>
</evidence>
<reference evidence="1 2" key="1">
    <citation type="submission" date="2013-04" db="EMBL/GenBank/DDBJ databases">
        <title>Hyphomonas sp. T24B3 Genome Sequencing.</title>
        <authorList>
            <person name="Lai Q."/>
            <person name="Shao Z."/>
        </authorList>
    </citation>
    <scope>NUCLEOTIDE SEQUENCE [LARGE SCALE GENOMIC DNA]</scope>
    <source>
        <strain evidence="1 2">T24B3</strain>
    </source>
</reference>